<comment type="caution">
    <text evidence="2">The sequence shown here is derived from an EMBL/GenBank/DDBJ whole genome shotgun (WGS) entry which is preliminary data.</text>
</comment>
<keyword evidence="3" id="KW-1185">Reference proteome</keyword>
<name>A0ABQ8TJE7_PERAM</name>
<feature type="compositionally biased region" description="Basic and acidic residues" evidence="1">
    <location>
        <begin position="52"/>
        <end position="62"/>
    </location>
</feature>
<dbReference type="Proteomes" id="UP001148838">
    <property type="component" value="Unassembled WGS sequence"/>
</dbReference>
<sequence>MFCYSTTTHSHIPELAPCDYHLFGKLKDPFAGRAREVPRPTSQLLASPSPHAEAEVDDHPTRMEISCG</sequence>
<accession>A0ABQ8TJE7</accession>
<evidence type="ECO:0000313" key="3">
    <source>
        <dbReference type="Proteomes" id="UP001148838"/>
    </source>
</evidence>
<dbReference type="EMBL" id="JAJSOF020000009">
    <property type="protein sequence ID" value="KAJ4446680.1"/>
    <property type="molecule type" value="Genomic_DNA"/>
</dbReference>
<evidence type="ECO:0000256" key="1">
    <source>
        <dbReference type="SAM" id="MobiDB-lite"/>
    </source>
</evidence>
<proteinExistence type="predicted"/>
<feature type="region of interest" description="Disordered" evidence="1">
    <location>
        <begin position="35"/>
        <end position="68"/>
    </location>
</feature>
<gene>
    <name evidence="2" type="ORF">ANN_13377</name>
</gene>
<evidence type="ECO:0000313" key="2">
    <source>
        <dbReference type="EMBL" id="KAJ4446680.1"/>
    </source>
</evidence>
<organism evidence="2 3">
    <name type="scientific">Periplaneta americana</name>
    <name type="common">American cockroach</name>
    <name type="synonym">Blatta americana</name>
    <dbReference type="NCBI Taxonomy" id="6978"/>
    <lineage>
        <taxon>Eukaryota</taxon>
        <taxon>Metazoa</taxon>
        <taxon>Ecdysozoa</taxon>
        <taxon>Arthropoda</taxon>
        <taxon>Hexapoda</taxon>
        <taxon>Insecta</taxon>
        <taxon>Pterygota</taxon>
        <taxon>Neoptera</taxon>
        <taxon>Polyneoptera</taxon>
        <taxon>Dictyoptera</taxon>
        <taxon>Blattodea</taxon>
        <taxon>Blattoidea</taxon>
        <taxon>Blattidae</taxon>
        <taxon>Blattinae</taxon>
        <taxon>Periplaneta</taxon>
    </lineage>
</organism>
<protein>
    <submittedName>
        <fullName evidence="2">Uncharacterized protein</fullName>
    </submittedName>
</protein>
<reference evidence="2 3" key="1">
    <citation type="journal article" date="2022" name="Allergy">
        <title>Genome assembly and annotation of Periplaneta americana reveal a comprehensive cockroach allergen profile.</title>
        <authorList>
            <person name="Wang L."/>
            <person name="Xiong Q."/>
            <person name="Saelim N."/>
            <person name="Wang L."/>
            <person name="Nong W."/>
            <person name="Wan A.T."/>
            <person name="Shi M."/>
            <person name="Liu X."/>
            <person name="Cao Q."/>
            <person name="Hui J.H.L."/>
            <person name="Sookrung N."/>
            <person name="Leung T.F."/>
            <person name="Tungtrongchitr A."/>
            <person name="Tsui S.K.W."/>
        </authorList>
    </citation>
    <scope>NUCLEOTIDE SEQUENCE [LARGE SCALE GENOMIC DNA]</scope>
    <source>
        <strain evidence="2">PWHHKU_190912</strain>
    </source>
</reference>